<organism evidence="1">
    <name type="scientific">marine sediment metagenome</name>
    <dbReference type="NCBI Taxonomy" id="412755"/>
    <lineage>
        <taxon>unclassified sequences</taxon>
        <taxon>metagenomes</taxon>
        <taxon>ecological metagenomes</taxon>
    </lineage>
</organism>
<sequence length="100" mass="11251">ANKKLIERGLLVPDTTKVREAFLINSISDDEIERVLSEPFFSLKAKLDKFTSPTPVDRILRKAKLMNKTVGTVSAIEKRLAELQEAEFADVGELETTFEV</sequence>
<dbReference type="EMBL" id="BARS01048751">
    <property type="protein sequence ID" value="GAG28229.1"/>
    <property type="molecule type" value="Genomic_DNA"/>
</dbReference>
<accession>X0WBA7</accession>
<proteinExistence type="predicted"/>
<dbReference type="AlphaFoldDB" id="X0WBA7"/>
<name>X0WBA7_9ZZZZ</name>
<gene>
    <name evidence="1" type="ORF">S01H1_73003</name>
</gene>
<evidence type="ECO:0000313" key="1">
    <source>
        <dbReference type="EMBL" id="GAG28229.1"/>
    </source>
</evidence>
<feature type="non-terminal residue" evidence="1">
    <location>
        <position position="1"/>
    </location>
</feature>
<reference evidence="1" key="1">
    <citation type="journal article" date="2014" name="Front. Microbiol.">
        <title>High frequency of phylogenetically diverse reductive dehalogenase-homologous genes in deep subseafloor sedimentary metagenomes.</title>
        <authorList>
            <person name="Kawai M."/>
            <person name="Futagami T."/>
            <person name="Toyoda A."/>
            <person name="Takaki Y."/>
            <person name="Nishi S."/>
            <person name="Hori S."/>
            <person name="Arai W."/>
            <person name="Tsubouchi T."/>
            <person name="Morono Y."/>
            <person name="Uchiyama I."/>
            <person name="Ito T."/>
            <person name="Fujiyama A."/>
            <person name="Inagaki F."/>
            <person name="Takami H."/>
        </authorList>
    </citation>
    <scope>NUCLEOTIDE SEQUENCE</scope>
    <source>
        <strain evidence="1">Expedition CK06-06</strain>
    </source>
</reference>
<comment type="caution">
    <text evidence="1">The sequence shown here is derived from an EMBL/GenBank/DDBJ whole genome shotgun (WGS) entry which is preliminary data.</text>
</comment>
<protein>
    <submittedName>
        <fullName evidence="1">Uncharacterized protein</fullName>
    </submittedName>
</protein>